<keyword evidence="5" id="KW-0378">Hydrolase</keyword>
<evidence type="ECO:0000313" key="8">
    <source>
        <dbReference type="EMBL" id="KAJ1912204.1"/>
    </source>
</evidence>
<feature type="region of interest" description="Disordered" evidence="6">
    <location>
        <begin position="536"/>
        <end position="557"/>
    </location>
</feature>
<feature type="domain" description="USP" evidence="7">
    <location>
        <begin position="215"/>
        <end position="529"/>
    </location>
</feature>
<keyword evidence="4" id="KW-0645">Protease</keyword>
<keyword evidence="9" id="KW-1185">Reference proteome</keyword>
<dbReference type="OrthoDB" id="27652at2759"/>
<evidence type="ECO:0000256" key="2">
    <source>
        <dbReference type="ARBA" id="ARBA00009085"/>
    </source>
</evidence>
<dbReference type="InterPro" id="IPR038765">
    <property type="entry name" value="Papain-like_cys_pep_sf"/>
</dbReference>
<reference evidence="8" key="1">
    <citation type="submission" date="2022-07" db="EMBL/GenBank/DDBJ databases">
        <title>Phylogenomic reconstructions and comparative analyses of Kickxellomycotina fungi.</title>
        <authorList>
            <person name="Reynolds N.K."/>
            <person name="Stajich J.E."/>
            <person name="Barry K."/>
            <person name="Grigoriev I.V."/>
            <person name="Crous P."/>
            <person name="Smith M.E."/>
        </authorList>
    </citation>
    <scope>NUCLEOTIDE SEQUENCE</scope>
    <source>
        <strain evidence="8">NBRC 100468</strain>
    </source>
</reference>
<feature type="compositionally biased region" description="Basic and acidic residues" evidence="6">
    <location>
        <begin position="84"/>
        <end position="96"/>
    </location>
</feature>
<feature type="compositionally biased region" description="Low complexity" evidence="6">
    <location>
        <begin position="67"/>
        <end position="83"/>
    </location>
</feature>
<proteinExistence type="inferred from homology"/>
<accession>A0A9W7ZN41</accession>
<dbReference type="InterPro" id="IPR001394">
    <property type="entry name" value="Peptidase_C19_UCH"/>
</dbReference>
<organism evidence="8 9">
    <name type="scientific">Mycoemilia scoparia</name>
    <dbReference type="NCBI Taxonomy" id="417184"/>
    <lineage>
        <taxon>Eukaryota</taxon>
        <taxon>Fungi</taxon>
        <taxon>Fungi incertae sedis</taxon>
        <taxon>Zoopagomycota</taxon>
        <taxon>Kickxellomycotina</taxon>
        <taxon>Kickxellomycetes</taxon>
        <taxon>Kickxellales</taxon>
        <taxon>Kickxellaceae</taxon>
        <taxon>Mycoemilia</taxon>
    </lineage>
</organism>
<evidence type="ECO:0000256" key="5">
    <source>
        <dbReference type="ARBA" id="ARBA00022801"/>
    </source>
</evidence>
<evidence type="ECO:0000256" key="6">
    <source>
        <dbReference type="SAM" id="MobiDB-lite"/>
    </source>
</evidence>
<dbReference type="GO" id="GO:0004843">
    <property type="term" value="F:cysteine-type deubiquitinase activity"/>
    <property type="evidence" value="ECO:0007669"/>
    <property type="project" value="UniProtKB-EC"/>
</dbReference>
<feature type="region of interest" description="Disordered" evidence="6">
    <location>
        <begin position="44"/>
        <end position="132"/>
    </location>
</feature>
<dbReference type="Pfam" id="PF00443">
    <property type="entry name" value="UCH"/>
    <property type="match status" value="1"/>
</dbReference>
<evidence type="ECO:0000259" key="7">
    <source>
        <dbReference type="PROSITE" id="PS50235"/>
    </source>
</evidence>
<dbReference type="GO" id="GO:0005634">
    <property type="term" value="C:nucleus"/>
    <property type="evidence" value="ECO:0007669"/>
    <property type="project" value="TreeGrafter"/>
</dbReference>
<dbReference type="InterPro" id="IPR050164">
    <property type="entry name" value="Peptidase_C19"/>
</dbReference>
<dbReference type="EC" id="3.4.19.12" evidence="3"/>
<dbReference type="InterPro" id="IPR018200">
    <property type="entry name" value="USP_CS"/>
</dbReference>
<name>A0A9W7ZN41_9FUNG</name>
<comment type="similarity">
    <text evidence="2">Belongs to the peptidase C19 family.</text>
</comment>
<gene>
    <name evidence="8" type="ORF">H4219_005688</name>
</gene>
<evidence type="ECO:0000256" key="3">
    <source>
        <dbReference type="ARBA" id="ARBA00012759"/>
    </source>
</evidence>
<dbReference type="Proteomes" id="UP001150538">
    <property type="component" value="Unassembled WGS sequence"/>
</dbReference>
<dbReference type="SUPFAM" id="SSF54001">
    <property type="entry name" value="Cysteine proteinases"/>
    <property type="match status" value="1"/>
</dbReference>
<dbReference type="Gene3D" id="3.90.70.10">
    <property type="entry name" value="Cysteine proteinases"/>
    <property type="match status" value="1"/>
</dbReference>
<evidence type="ECO:0000256" key="1">
    <source>
        <dbReference type="ARBA" id="ARBA00000707"/>
    </source>
</evidence>
<feature type="non-terminal residue" evidence="8">
    <location>
        <position position="1"/>
    </location>
</feature>
<dbReference type="PROSITE" id="PS00973">
    <property type="entry name" value="USP_2"/>
    <property type="match status" value="1"/>
</dbReference>
<feature type="compositionally biased region" description="Polar residues" evidence="6">
    <location>
        <begin position="181"/>
        <end position="207"/>
    </location>
</feature>
<dbReference type="InterPro" id="IPR028889">
    <property type="entry name" value="USP"/>
</dbReference>
<dbReference type="PANTHER" id="PTHR24006:SF733">
    <property type="entry name" value="RE52890P"/>
    <property type="match status" value="1"/>
</dbReference>
<dbReference type="GO" id="GO:0005829">
    <property type="term" value="C:cytosol"/>
    <property type="evidence" value="ECO:0007669"/>
    <property type="project" value="TreeGrafter"/>
</dbReference>
<comment type="catalytic activity">
    <reaction evidence="1">
        <text>Thiol-dependent hydrolysis of ester, thioester, amide, peptide and isopeptide bonds formed by the C-terminal Gly of ubiquitin (a 76-residue protein attached to proteins as an intracellular targeting signal).</text>
        <dbReference type="EC" id="3.4.19.12"/>
    </reaction>
</comment>
<evidence type="ECO:0000256" key="4">
    <source>
        <dbReference type="ARBA" id="ARBA00022670"/>
    </source>
</evidence>
<comment type="caution">
    <text evidence="8">The sequence shown here is derived from an EMBL/GenBank/DDBJ whole genome shotgun (WGS) entry which is preliminary data.</text>
</comment>
<sequence>ATLTTVDSEQWPDNDDRYYGLVNALYFSRQFRYCVQNFPEAQERHDGHTKHLNGTNINTKDGSNGVGSHKPSPPMSMSGSSISDIDKDASRKHDDSENPASSSNITAKFKNGSGDNDKSHLTKSHSKKITGGFKLRKDKSLIGNKHSLHLHHKSNGVVTNGDDANRNGKNKLSGGGVAVHQTISLQNSNNNTSVASYSSGEQHGQGLTSPTTTTTPSTNGATNNQAGAVSEALKANMPSSAKYGIPESMFSVLKDLFQEITNRGPRSGTLTPLKFVAKLKASNELFRSNAHQDAHEFLNYLLNEISENVAEIQRKKNINFDHSNILRGGSNFIGNTWVQSLFEGLLTNETKCITCENVTSRDETFLDVSIDIHNNSSVTNCLAKFAEGEMLCHNNKFFCDNCGGLQEAERRMRLKRLPNILALHLKRFKYHEGLGRYIKLSYRVNFPTELRVPDTAEEADDVLYHLFGVVIHLGGGPFHGHYISIVRSKDKWVLFDDDCIEMIEESELYNYFGDLPSYGSGYVLFYERDGLDSVYPSSTTSRSDSNFDSATVSSSNN</sequence>
<dbReference type="AlphaFoldDB" id="A0A9W7ZN41"/>
<feature type="compositionally biased region" description="Low complexity" evidence="6">
    <location>
        <begin position="208"/>
        <end position="218"/>
    </location>
</feature>
<feature type="region of interest" description="Disordered" evidence="6">
    <location>
        <begin position="145"/>
        <end position="224"/>
    </location>
</feature>
<feature type="compositionally biased region" description="Polar residues" evidence="6">
    <location>
        <begin position="52"/>
        <end position="62"/>
    </location>
</feature>
<dbReference type="PROSITE" id="PS50235">
    <property type="entry name" value="USP_3"/>
    <property type="match status" value="1"/>
</dbReference>
<dbReference type="EMBL" id="JANBPU010000368">
    <property type="protein sequence ID" value="KAJ1912204.1"/>
    <property type="molecule type" value="Genomic_DNA"/>
</dbReference>
<dbReference type="CDD" id="cd02663">
    <property type="entry name" value="Peptidase_C19G"/>
    <property type="match status" value="1"/>
</dbReference>
<evidence type="ECO:0000313" key="9">
    <source>
        <dbReference type="Proteomes" id="UP001150538"/>
    </source>
</evidence>
<dbReference type="GO" id="GO:0016579">
    <property type="term" value="P:protein deubiquitination"/>
    <property type="evidence" value="ECO:0007669"/>
    <property type="project" value="InterPro"/>
</dbReference>
<protein>
    <recommendedName>
        <fullName evidence="3">ubiquitinyl hydrolase 1</fullName>
        <ecNumber evidence="3">3.4.19.12</ecNumber>
    </recommendedName>
</protein>
<dbReference type="GO" id="GO:0006508">
    <property type="term" value="P:proteolysis"/>
    <property type="evidence" value="ECO:0007669"/>
    <property type="project" value="UniProtKB-KW"/>
</dbReference>
<dbReference type="PANTHER" id="PTHR24006">
    <property type="entry name" value="UBIQUITIN CARBOXYL-TERMINAL HYDROLASE"/>
    <property type="match status" value="1"/>
</dbReference>